<dbReference type="GO" id="GO:0008270">
    <property type="term" value="F:zinc ion binding"/>
    <property type="evidence" value="ECO:0007669"/>
    <property type="project" value="UniProtKB-KW"/>
</dbReference>
<protein>
    <submittedName>
        <fullName evidence="4">(California timema) hypothetical protein</fullName>
    </submittedName>
</protein>
<feature type="domain" description="C2H2-type" evidence="3">
    <location>
        <begin position="1081"/>
        <end position="1110"/>
    </location>
</feature>
<dbReference type="PANTHER" id="PTHR12451">
    <property type="entry name" value="TRANSCRIPTION FACTOR CASTOR PROTEIN MING -RELATED"/>
    <property type="match status" value="1"/>
</dbReference>
<keyword evidence="1" id="KW-0479">Metal-binding</keyword>
<feature type="compositionally biased region" description="Polar residues" evidence="2">
    <location>
        <begin position="618"/>
        <end position="637"/>
    </location>
</feature>
<keyword evidence="1" id="KW-0862">Zinc</keyword>
<proteinExistence type="predicted"/>
<evidence type="ECO:0000313" key="4">
    <source>
        <dbReference type="EMBL" id="CAD7569908.1"/>
    </source>
</evidence>
<feature type="domain" description="C2H2-type" evidence="3">
    <location>
        <begin position="588"/>
        <end position="617"/>
    </location>
</feature>
<dbReference type="PROSITE" id="PS50157">
    <property type="entry name" value="ZINC_FINGER_C2H2_2"/>
    <property type="match status" value="5"/>
</dbReference>
<dbReference type="SMART" id="SM00355">
    <property type="entry name" value="ZnF_C2H2"/>
    <property type="match status" value="10"/>
</dbReference>
<dbReference type="PROSITE" id="PS00028">
    <property type="entry name" value="ZINC_FINGER_C2H2_1"/>
    <property type="match status" value="8"/>
</dbReference>
<feature type="region of interest" description="Disordered" evidence="2">
    <location>
        <begin position="174"/>
        <end position="212"/>
    </location>
</feature>
<keyword evidence="1" id="KW-0863">Zinc-finger</keyword>
<dbReference type="GO" id="GO:0045664">
    <property type="term" value="P:regulation of neuron differentiation"/>
    <property type="evidence" value="ECO:0007669"/>
    <property type="project" value="TreeGrafter"/>
</dbReference>
<evidence type="ECO:0000256" key="2">
    <source>
        <dbReference type="SAM" id="MobiDB-lite"/>
    </source>
</evidence>
<dbReference type="PANTHER" id="PTHR12451:SF0">
    <property type="entry name" value="ZINC FINGER PROTEIN CASTOR HOMOLOG 1"/>
    <property type="match status" value="1"/>
</dbReference>
<dbReference type="InterPro" id="IPR040373">
    <property type="entry name" value="CASZ1"/>
</dbReference>
<feature type="compositionally biased region" description="Polar residues" evidence="2">
    <location>
        <begin position="650"/>
        <end position="673"/>
    </location>
</feature>
<feature type="region of interest" description="Disordered" evidence="2">
    <location>
        <begin position="716"/>
        <end position="742"/>
    </location>
</feature>
<dbReference type="GO" id="GO:0005634">
    <property type="term" value="C:nucleus"/>
    <property type="evidence" value="ECO:0007669"/>
    <property type="project" value="TreeGrafter"/>
</dbReference>
<feature type="domain" description="C2H2-type" evidence="3">
    <location>
        <begin position="814"/>
        <end position="836"/>
    </location>
</feature>
<accession>A0A7R9J033</accession>
<name>A0A7R9J033_TIMCA</name>
<evidence type="ECO:0000256" key="1">
    <source>
        <dbReference type="PROSITE-ProRule" id="PRU00042"/>
    </source>
</evidence>
<dbReference type="AlphaFoldDB" id="A0A7R9J033"/>
<gene>
    <name evidence="4" type="ORF">TCMB3V08_LOCUS2629</name>
</gene>
<feature type="region of interest" description="Disordered" evidence="2">
    <location>
        <begin position="836"/>
        <end position="884"/>
    </location>
</feature>
<feature type="domain" description="C2H2-type" evidence="3">
    <location>
        <begin position="299"/>
        <end position="328"/>
    </location>
</feature>
<feature type="domain" description="C2H2-type" evidence="3">
    <location>
        <begin position="41"/>
        <end position="70"/>
    </location>
</feature>
<feature type="region of interest" description="Disordered" evidence="2">
    <location>
        <begin position="964"/>
        <end position="989"/>
    </location>
</feature>
<dbReference type="EMBL" id="OE179850">
    <property type="protein sequence ID" value="CAD7569908.1"/>
    <property type="molecule type" value="Genomic_DNA"/>
</dbReference>
<dbReference type="InterPro" id="IPR013087">
    <property type="entry name" value="Znf_C2H2_type"/>
</dbReference>
<evidence type="ECO:0000259" key="3">
    <source>
        <dbReference type="PROSITE" id="PS50157"/>
    </source>
</evidence>
<dbReference type="GO" id="GO:0045944">
    <property type="term" value="P:positive regulation of transcription by RNA polymerase II"/>
    <property type="evidence" value="ECO:0007669"/>
    <property type="project" value="TreeGrafter"/>
</dbReference>
<feature type="region of interest" description="Disordered" evidence="2">
    <location>
        <begin position="618"/>
        <end position="684"/>
    </location>
</feature>
<organism evidence="4">
    <name type="scientific">Timema californicum</name>
    <name type="common">California timema</name>
    <name type="synonym">Walking stick</name>
    <dbReference type="NCBI Taxonomy" id="61474"/>
    <lineage>
        <taxon>Eukaryota</taxon>
        <taxon>Metazoa</taxon>
        <taxon>Ecdysozoa</taxon>
        <taxon>Arthropoda</taxon>
        <taxon>Hexapoda</taxon>
        <taxon>Insecta</taxon>
        <taxon>Pterygota</taxon>
        <taxon>Neoptera</taxon>
        <taxon>Polyneoptera</taxon>
        <taxon>Phasmatodea</taxon>
        <taxon>Timematodea</taxon>
        <taxon>Timematoidea</taxon>
        <taxon>Timematidae</taxon>
        <taxon>Timema</taxon>
    </lineage>
</organism>
<sequence length="1226" mass="138597">MHANYHRKDSAIIQEGFQRFRATEECGAVYCSFYGQRTTHFHCRRDNCKYTFKNKADMEKHKTYHIKDEQLSRDGFKKFMKHESCPFENCRFSRVCNHIHCIRTGCNYVLHSSGQLFSHKRKHERQDSEMAYRKFKLAQSMIKTFNDGPQLSSSMVHAYNEQLSQHSDTSVSSIQTSVIQQCPGGGGISESRDNYSNGENSSDEGHSPMLQNTQLHSTFPTKYLPLEAGMEDVVSASQYILPSSESLPSSAMDLSTVLPSTNPTPWTNEDYWQKYLARYLINEKCVGGGQCELVFKEHYHCMAEGCEMIFRSMDGVREHTRNHEQQDHVSETFFITETGLEGSSCQCEEDCPYQNKEKHYHCTWENCREIILPSDKPFRRLDHYKMHEYSRKLSLTKDPLTMTHLATSIDGMFRRKRGRPPKNRVIEVWNDYFPMTPGSTMNSPQAIFTSFKLPKPSLTTVPSSNIFGNQLLTSTPEHINMVASSPPSPDECPKSSTPHRLDILQEGFYSYSEGIPCPDTLCPYNSRCHHFHCRQPRCFYVTDREDILIMHSKDFHDNIDILEGFLFFDRMVDCRLPNCHSNKVNRHFHCMHPGCGYSFVRYSTMAVHEQKHQADNISETSLKTQNTQHNICTSPSLQDMKKIQEEAGSPMSTRSESLELNSATPLSGNSPSQLRPPFVLRTSSPESLTSKTTVVKASGTFYPLSAFSCGLGPQNMGKGGVPKSSRATSSFPPSPPRCADTTLDTKSCPVAESVKLELDLDAQQQESQSLPHQVIPSRETSTIHSEWSIENHVQFGPDQSCGRPFCKLKRKEHFHCNVCNQAFSESERLRPHIAKHRSGALSPPMPKRDPEDNNNEEGSDFTSNSGDILTFEHPSPSNEISLSLPPASLHPPIFPPHSSAAAASFNAAMAAAAVAGQQFALITSQGIPFIQPSIPAIYTSAGLMFAAPPGMHPHPPSLTINGILDHHSSVTSDDSNLNKRSRSPQHAPITLDMSPEAKKARVQNSMRILKDEPVPEGYVRFSSSVDLNATESEDQHVMINLSNSQESHHPTEEPLPEERYDEFNEDCKYPHCGYREHQTHFHCMRLDCGYSFCDKTRFVQHTARHERLDTLMGGDFQQFRANVSCGRQECVHTTTLGTMQNKASHFHCLKCEFVCTDTNKVVAHRRQHQKLDSIMAAGFEKFTPTQPCNQDSCAHSGKQTHYHCLSCQYAVLGLSQMSAHKYRHMD</sequence>
<dbReference type="GO" id="GO:0000977">
    <property type="term" value="F:RNA polymerase II transcription regulatory region sequence-specific DNA binding"/>
    <property type="evidence" value="ECO:0007669"/>
    <property type="project" value="TreeGrafter"/>
</dbReference>
<dbReference type="GO" id="GO:0000981">
    <property type="term" value="F:DNA-binding transcription factor activity, RNA polymerase II-specific"/>
    <property type="evidence" value="ECO:0007669"/>
    <property type="project" value="TreeGrafter"/>
</dbReference>
<reference evidence="4" key="1">
    <citation type="submission" date="2020-11" db="EMBL/GenBank/DDBJ databases">
        <authorList>
            <person name="Tran Van P."/>
        </authorList>
    </citation>
    <scope>NUCLEOTIDE SEQUENCE</scope>
</reference>